<evidence type="ECO:0000256" key="7">
    <source>
        <dbReference type="ARBA" id="ARBA00023157"/>
    </source>
</evidence>
<protein>
    <submittedName>
        <fullName evidence="12">Trypsin-4-like isoform X1</fullName>
    </submittedName>
</protein>
<evidence type="ECO:0000256" key="2">
    <source>
        <dbReference type="ARBA" id="ARBA00022670"/>
    </source>
</evidence>
<accession>A0AAJ7IR01</accession>
<dbReference type="PROSITE" id="PS00135">
    <property type="entry name" value="TRYPSIN_SER"/>
    <property type="match status" value="1"/>
</dbReference>
<evidence type="ECO:0000313" key="12">
    <source>
        <dbReference type="RefSeq" id="XP_017875047.1"/>
    </source>
</evidence>
<dbReference type="InterPro" id="IPR043504">
    <property type="entry name" value="Peptidase_S1_PA_chymotrypsin"/>
</dbReference>
<dbReference type="InterPro" id="IPR001254">
    <property type="entry name" value="Trypsin_dom"/>
</dbReference>
<dbReference type="Gene3D" id="2.40.10.10">
    <property type="entry name" value="Trypsin-like serine proteases"/>
    <property type="match status" value="1"/>
</dbReference>
<dbReference type="RefSeq" id="XP_017875047.1">
    <property type="nucleotide sequence ID" value="XM_018019558.2"/>
</dbReference>
<keyword evidence="6" id="KW-0865">Zymogen</keyword>
<gene>
    <name evidence="12" type="primary">LOC108621947</name>
</gene>
<evidence type="ECO:0000259" key="10">
    <source>
        <dbReference type="PROSITE" id="PS50240"/>
    </source>
</evidence>
<dbReference type="SMART" id="SM00020">
    <property type="entry name" value="Tryp_SPc"/>
    <property type="match status" value="1"/>
</dbReference>
<dbReference type="SUPFAM" id="SSF50494">
    <property type="entry name" value="Trypsin-like serine proteases"/>
    <property type="match status" value="1"/>
</dbReference>
<proteinExistence type="inferred from homology"/>
<feature type="domain" description="Peptidase S1" evidence="10">
    <location>
        <begin position="29"/>
        <end position="255"/>
    </location>
</feature>
<evidence type="ECO:0000256" key="1">
    <source>
        <dbReference type="ARBA" id="ARBA00007664"/>
    </source>
</evidence>
<name>A0AAJ7IR01_9HYME</name>
<dbReference type="Proteomes" id="UP000694925">
    <property type="component" value="Unplaced"/>
</dbReference>
<evidence type="ECO:0000256" key="4">
    <source>
        <dbReference type="ARBA" id="ARBA00022801"/>
    </source>
</evidence>
<evidence type="ECO:0000256" key="9">
    <source>
        <dbReference type="SAM" id="SignalP"/>
    </source>
</evidence>
<sequence>MYTSPLLLLQLTSFALAQISFIDLDEGRIVGGEPASIDEHPYQVSLRFSNRHVCGGAIISEEWIVTAAHCVQSPYDYPISIKAGTSDLRDEDAIIVVAKEIITHENYQRSIADYDIALIRLEKPLVYSSRVKPILLAPIADYYAAGSRAVVTGWGVTRGGGAVTARLRKVEVPLVSNAQCSRLYMTRPITRRMICAGYVNDGGKDACQGDSGGPLVQHDKLIGIVSWGFGCARPSYPGVYTRVTVVRRWITQKTGL</sequence>
<comment type="similarity">
    <text evidence="1">Belongs to the peptidase S1 family.</text>
</comment>
<dbReference type="InterPro" id="IPR018114">
    <property type="entry name" value="TRYPSIN_HIS"/>
</dbReference>
<evidence type="ECO:0000256" key="5">
    <source>
        <dbReference type="ARBA" id="ARBA00022825"/>
    </source>
</evidence>
<evidence type="ECO:0000313" key="11">
    <source>
        <dbReference type="Proteomes" id="UP000694925"/>
    </source>
</evidence>
<dbReference type="GO" id="GO:0004252">
    <property type="term" value="F:serine-type endopeptidase activity"/>
    <property type="evidence" value="ECO:0007669"/>
    <property type="project" value="InterPro"/>
</dbReference>
<dbReference type="GO" id="GO:0006508">
    <property type="term" value="P:proteolysis"/>
    <property type="evidence" value="ECO:0007669"/>
    <property type="project" value="UniProtKB-KW"/>
</dbReference>
<organism evidence="11 12">
    <name type="scientific">Ceratina calcarata</name>
    <dbReference type="NCBI Taxonomy" id="156304"/>
    <lineage>
        <taxon>Eukaryota</taxon>
        <taxon>Metazoa</taxon>
        <taxon>Ecdysozoa</taxon>
        <taxon>Arthropoda</taxon>
        <taxon>Hexapoda</taxon>
        <taxon>Insecta</taxon>
        <taxon>Pterygota</taxon>
        <taxon>Neoptera</taxon>
        <taxon>Endopterygota</taxon>
        <taxon>Hymenoptera</taxon>
        <taxon>Apocrita</taxon>
        <taxon>Aculeata</taxon>
        <taxon>Apoidea</taxon>
        <taxon>Anthophila</taxon>
        <taxon>Apidae</taxon>
        <taxon>Ceratina</taxon>
        <taxon>Zadontomerus</taxon>
    </lineage>
</organism>
<dbReference type="PROSITE" id="PS00134">
    <property type="entry name" value="TRYPSIN_HIS"/>
    <property type="match status" value="1"/>
</dbReference>
<dbReference type="GeneID" id="108621947"/>
<evidence type="ECO:0000256" key="6">
    <source>
        <dbReference type="ARBA" id="ARBA00023145"/>
    </source>
</evidence>
<dbReference type="InterPro" id="IPR001314">
    <property type="entry name" value="Peptidase_S1A"/>
</dbReference>
<feature type="signal peptide" evidence="9">
    <location>
        <begin position="1"/>
        <end position="17"/>
    </location>
</feature>
<keyword evidence="11" id="KW-1185">Reference proteome</keyword>
<evidence type="ECO:0000256" key="8">
    <source>
        <dbReference type="RuleBase" id="RU363034"/>
    </source>
</evidence>
<dbReference type="PROSITE" id="PS50240">
    <property type="entry name" value="TRYPSIN_DOM"/>
    <property type="match status" value="1"/>
</dbReference>
<dbReference type="PANTHER" id="PTHR24252">
    <property type="entry name" value="ACROSIN-RELATED"/>
    <property type="match status" value="1"/>
</dbReference>
<keyword evidence="4 8" id="KW-0378">Hydrolase</keyword>
<evidence type="ECO:0000256" key="3">
    <source>
        <dbReference type="ARBA" id="ARBA00022729"/>
    </source>
</evidence>
<dbReference type="PANTHER" id="PTHR24252:SF7">
    <property type="entry name" value="HYALIN"/>
    <property type="match status" value="1"/>
</dbReference>
<dbReference type="InterPro" id="IPR033116">
    <property type="entry name" value="TRYPSIN_SER"/>
</dbReference>
<feature type="chain" id="PRO_5042569284" evidence="9">
    <location>
        <begin position="18"/>
        <end position="256"/>
    </location>
</feature>
<keyword evidence="2 8" id="KW-0645">Protease</keyword>
<keyword evidence="7" id="KW-1015">Disulfide bond</keyword>
<dbReference type="AlphaFoldDB" id="A0AAJ7IR01"/>
<keyword evidence="5 8" id="KW-0720">Serine protease</keyword>
<reference evidence="12" key="1">
    <citation type="submission" date="2025-08" db="UniProtKB">
        <authorList>
            <consortium name="RefSeq"/>
        </authorList>
    </citation>
    <scope>IDENTIFICATION</scope>
    <source>
        <tissue evidence="12">Whole body</tissue>
    </source>
</reference>
<keyword evidence="3 9" id="KW-0732">Signal</keyword>
<dbReference type="PRINTS" id="PR00722">
    <property type="entry name" value="CHYMOTRYPSIN"/>
</dbReference>
<dbReference type="FunFam" id="2.40.10.10:FF:000077">
    <property type="entry name" value="Predicted protein"/>
    <property type="match status" value="1"/>
</dbReference>
<dbReference type="KEGG" id="ccal:108621947"/>
<dbReference type="Pfam" id="PF00089">
    <property type="entry name" value="Trypsin"/>
    <property type="match status" value="1"/>
</dbReference>
<dbReference type="InterPro" id="IPR009003">
    <property type="entry name" value="Peptidase_S1_PA"/>
</dbReference>
<dbReference type="CDD" id="cd00190">
    <property type="entry name" value="Tryp_SPc"/>
    <property type="match status" value="1"/>
</dbReference>